<keyword evidence="6" id="KW-1185">Reference proteome</keyword>
<organism evidence="5 6">
    <name type="scientific">Canavalia gladiata</name>
    <name type="common">Sword bean</name>
    <name type="synonym">Dolichos gladiatus</name>
    <dbReference type="NCBI Taxonomy" id="3824"/>
    <lineage>
        <taxon>Eukaryota</taxon>
        <taxon>Viridiplantae</taxon>
        <taxon>Streptophyta</taxon>
        <taxon>Embryophyta</taxon>
        <taxon>Tracheophyta</taxon>
        <taxon>Spermatophyta</taxon>
        <taxon>Magnoliopsida</taxon>
        <taxon>eudicotyledons</taxon>
        <taxon>Gunneridae</taxon>
        <taxon>Pentapetalae</taxon>
        <taxon>rosids</taxon>
        <taxon>fabids</taxon>
        <taxon>Fabales</taxon>
        <taxon>Fabaceae</taxon>
        <taxon>Papilionoideae</taxon>
        <taxon>50 kb inversion clade</taxon>
        <taxon>NPAAA clade</taxon>
        <taxon>indigoferoid/millettioid clade</taxon>
        <taxon>Phaseoleae</taxon>
        <taxon>Canavalia</taxon>
    </lineage>
</organism>
<protein>
    <recommendedName>
        <fullName evidence="4">Dirigent protein</fullName>
    </recommendedName>
</protein>
<dbReference type="AlphaFoldDB" id="A0AAN9K874"/>
<dbReference type="InterPro" id="IPR044859">
    <property type="entry name" value="Allene_oxi_cyc_Dirigent"/>
</dbReference>
<evidence type="ECO:0000256" key="1">
    <source>
        <dbReference type="ARBA" id="ARBA00010746"/>
    </source>
</evidence>
<dbReference type="PANTHER" id="PTHR21495">
    <property type="entry name" value="NUCLEOPORIN-RELATED"/>
    <property type="match status" value="1"/>
</dbReference>
<comment type="caution">
    <text evidence="5">The sequence shown here is derived from an EMBL/GenBank/DDBJ whole genome shotgun (WGS) entry which is preliminary data.</text>
</comment>
<dbReference type="Pfam" id="PF03018">
    <property type="entry name" value="Dirigent"/>
    <property type="match status" value="1"/>
</dbReference>
<gene>
    <name evidence="5" type="ORF">VNO77_36777</name>
</gene>
<dbReference type="GO" id="GO:0048046">
    <property type="term" value="C:apoplast"/>
    <property type="evidence" value="ECO:0007669"/>
    <property type="project" value="UniProtKB-SubCell"/>
</dbReference>
<dbReference type="InterPro" id="IPR004265">
    <property type="entry name" value="Dirigent"/>
</dbReference>
<keyword evidence="4" id="KW-0732">Signal</keyword>
<keyword evidence="4" id="KW-0052">Apoplast</keyword>
<comment type="subcellular location">
    <subcellularLocation>
        <location evidence="4">Secreted</location>
        <location evidence="4">Extracellular space</location>
        <location evidence="4">Apoplast</location>
    </subcellularLocation>
</comment>
<dbReference type="Gene3D" id="2.40.480.10">
    <property type="entry name" value="Allene oxide cyclase-like"/>
    <property type="match status" value="1"/>
</dbReference>
<dbReference type="EMBL" id="JAYMYQ010000009">
    <property type="protein sequence ID" value="KAK7312705.1"/>
    <property type="molecule type" value="Genomic_DNA"/>
</dbReference>
<keyword evidence="3 4" id="KW-0964">Secreted</keyword>
<reference evidence="5 6" key="1">
    <citation type="submission" date="2024-01" db="EMBL/GenBank/DDBJ databases">
        <title>The genomes of 5 underutilized Papilionoideae crops provide insights into root nodulation and disease resistanc.</title>
        <authorList>
            <person name="Jiang F."/>
        </authorList>
    </citation>
    <scope>NUCLEOTIDE SEQUENCE [LARGE SCALE GENOMIC DNA]</scope>
    <source>
        <strain evidence="5">LVBAO_FW01</strain>
        <tissue evidence="5">Leaves</tissue>
    </source>
</reference>
<dbReference type="GO" id="GO:0009699">
    <property type="term" value="P:phenylpropanoid biosynthetic process"/>
    <property type="evidence" value="ECO:0007669"/>
    <property type="project" value="UniProtKB-ARBA"/>
</dbReference>
<accession>A0AAN9K874</accession>
<comment type="subunit">
    <text evidence="2 4">Homodimer.</text>
</comment>
<proteinExistence type="inferred from homology"/>
<name>A0AAN9K874_CANGL</name>
<evidence type="ECO:0000313" key="5">
    <source>
        <dbReference type="EMBL" id="KAK7312705.1"/>
    </source>
</evidence>
<sequence>MATSYSTPIKFMSLSVLLISMMMMVCEVNGQLPRRETTLVYYLQDRATEPNATVAPVVGIRGRDWNYNTFGTIFVVDDPVRVGPSPLSTEVGRAQGMLVVSAHDARNVNVVLSIVFNDLEYRGSTLELQGLSRQRENYKEISVVSGTGRFRFVRGFAVLQTALYDAETAQSIVRLTLTLRQY</sequence>
<feature type="chain" id="PRO_5042668254" description="Dirigent protein" evidence="4">
    <location>
        <begin position="31"/>
        <end position="182"/>
    </location>
</feature>
<evidence type="ECO:0000256" key="2">
    <source>
        <dbReference type="ARBA" id="ARBA00011738"/>
    </source>
</evidence>
<comment type="function">
    <text evidence="4">Dirigent proteins impart stereoselectivity on the phenoxy radical-coupling reaction, yielding optically active lignans from two molecules of coniferyl alcohol in the biosynthesis of lignans, flavonolignans, and alkaloids and thus plays a central role in plant secondary metabolism.</text>
</comment>
<feature type="signal peptide" evidence="4">
    <location>
        <begin position="1"/>
        <end position="30"/>
    </location>
</feature>
<evidence type="ECO:0000313" key="6">
    <source>
        <dbReference type="Proteomes" id="UP001367508"/>
    </source>
</evidence>
<evidence type="ECO:0000256" key="3">
    <source>
        <dbReference type="ARBA" id="ARBA00022525"/>
    </source>
</evidence>
<evidence type="ECO:0000256" key="4">
    <source>
        <dbReference type="RuleBase" id="RU363099"/>
    </source>
</evidence>
<dbReference type="Proteomes" id="UP001367508">
    <property type="component" value="Unassembled WGS sequence"/>
</dbReference>
<comment type="similarity">
    <text evidence="1 4">Belongs to the plant dirigent protein family.</text>
</comment>